<sequence>MAHTRALASGATALSAVQAYAIRPALGRSRCAASEAGTGPVSTLARLAACEQLGRWKAFENPSCSSPADLTCVRAETAGALVSALELARSLRPSMWWLKAVSVAGVPPASWRSSLQLHKFINQPSGEDTRQLAESLAQLPISLAFRDKGTVSPESPGKASPVLIGSCSYCVEVILRPWFAVWKRGVPPGGCDKTP</sequence>
<proteinExistence type="predicted"/>
<gene>
    <name evidence="1" type="ORF">K3G42_016490</name>
</gene>
<accession>A0ACB8G1B4</accession>
<comment type="caution">
    <text evidence="1">The sequence shown here is derived from an EMBL/GenBank/DDBJ whole genome shotgun (WGS) entry which is preliminary data.</text>
</comment>
<reference evidence="1" key="1">
    <citation type="submission" date="2021-08" db="EMBL/GenBank/DDBJ databases">
        <title>The first chromosome-level gecko genome reveals the dynamic sex chromosomes of Neotropical dwarf geckos (Sphaerodactylidae: Sphaerodactylus).</title>
        <authorList>
            <person name="Pinto B.J."/>
            <person name="Keating S.E."/>
            <person name="Gamble T."/>
        </authorList>
    </citation>
    <scope>NUCLEOTIDE SEQUENCE</scope>
    <source>
        <strain evidence="1">TG3544</strain>
    </source>
</reference>
<keyword evidence="2" id="KW-1185">Reference proteome</keyword>
<name>A0ACB8G1B4_9SAUR</name>
<evidence type="ECO:0000313" key="1">
    <source>
        <dbReference type="EMBL" id="KAH8013310.1"/>
    </source>
</evidence>
<dbReference type="EMBL" id="CM037615">
    <property type="protein sequence ID" value="KAH8013310.1"/>
    <property type="molecule type" value="Genomic_DNA"/>
</dbReference>
<organism evidence="1 2">
    <name type="scientific">Sphaerodactylus townsendi</name>
    <dbReference type="NCBI Taxonomy" id="933632"/>
    <lineage>
        <taxon>Eukaryota</taxon>
        <taxon>Metazoa</taxon>
        <taxon>Chordata</taxon>
        <taxon>Craniata</taxon>
        <taxon>Vertebrata</taxon>
        <taxon>Euteleostomi</taxon>
        <taxon>Lepidosauria</taxon>
        <taxon>Squamata</taxon>
        <taxon>Bifurcata</taxon>
        <taxon>Gekkota</taxon>
        <taxon>Sphaerodactylidae</taxon>
        <taxon>Sphaerodactylus</taxon>
    </lineage>
</organism>
<evidence type="ECO:0000313" key="2">
    <source>
        <dbReference type="Proteomes" id="UP000827872"/>
    </source>
</evidence>
<dbReference type="Proteomes" id="UP000827872">
    <property type="component" value="Linkage Group LG02"/>
</dbReference>
<protein>
    <submittedName>
        <fullName evidence="1">Uncharacterized protein</fullName>
    </submittedName>
</protein>